<dbReference type="PANTHER" id="PTHR10828:SF38">
    <property type="entry name" value="ARSENICAL-RESISTANCE PROTEIN 2-RELATED"/>
    <property type="match status" value="1"/>
</dbReference>
<evidence type="ECO:0000259" key="2">
    <source>
        <dbReference type="PROSITE" id="PS50206"/>
    </source>
</evidence>
<evidence type="ECO:0000313" key="4">
    <source>
        <dbReference type="Proteomes" id="UP000324800"/>
    </source>
</evidence>
<dbReference type="Proteomes" id="UP000324800">
    <property type="component" value="Unassembled WGS sequence"/>
</dbReference>
<feature type="compositionally biased region" description="Polar residues" evidence="1">
    <location>
        <begin position="130"/>
        <end position="150"/>
    </location>
</feature>
<dbReference type="GO" id="GO:0005737">
    <property type="term" value="C:cytoplasm"/>
    <property type="evidence" value="ECO:0007669"/>
    <property type="project" value="TreeGrafter"/>
</dbReference>
<evidence type="ECO:0000256" key="1">
    <source>
        <dbReference type="SAM" id="MobiDB-lite"/>
    </source>
</evidence>
<dbReference type="PANTHER" id="PTHR10828">
    <property type="entry name" value="M-PHASE INDUCER PHOSPHATASE DUAL SPECIFICITY PHOSPHATASE CDC25"/>
    <property type="match status" value="1"/>
</dbReference>
<sequence length="324" mass="35862">MSTNPVSKTPSRVITIKPVVQRSKQKLVPVQKDGPKQTTQKSSPSLTIIDTPQPNTSQSPSETIISPAIQSPSHAYQSQQGNNKSTTSFEKSALDVQPQHDNVKQPPNQSGLPDAIKSLCNRPSHLESIKTPSTAHIAQESIKSPSSAQESPEIIKSPPNEPVNSQKIKSLLNQPMQGSKSRGKLDSLAKLTPEEEIQRNKVDPIDPAELANILRTDPGSVIVADVRDIDYYGYKVKGSRNIPNQLLFSLVPGLIDEIEKSAVRPSRVVFYCQQGLDRSPDSAHHFRFKSYIRLPKLNVFFIAGGFNAWKELYQNEEDLVEEIE</sequence>
<dbReference type="InterPro" id="IPR036873">
    <property type="entry name" value="Rhodanese-like_dom_sf"/>
</dbReference>
<reference evidence="3 4" key="1">
    <citation type="submission" date="2019-03" db="EMBL/GenBank/DDBJ databases">
        <title>Single cell metagenomics reveals metabolic interactions within the superorganism composed of flagellate Streblomastix strix and complex community of Bacteroidetes bacteria on its surface.</title>
        <authorList>
            <person name="Treitli S.C."/>
            <person name="Kolisko M."/>
            <person name="Husnik F."/>
            <person name="Keeling P."/>
            <person name="Hampl V."/>
        </authorList>
    </citation>
    <scope>NUCLEOTIDE SEQUENCE [LARGE SCALE GENOMIC DNA]</scope>
    <source>
        <strain evidence="3">ST1C</strain>
    </source>
</reference>
<feature type="domain" description="Rhodanese" evidence="2">
    <location>
        <begin position="217"/>
        <end position="318"/>
    </location>
</feature>
<feature type="compositionally biased region" description="Polar residues" evidence="1">
    <location>
        <begin position="1"/>
        <end position="12"/>
    </location>
</feature>
<feature type="compositionally biased region" description="Polar residues" evidence="1">
    <location>
        <begin position="36"/>
        <end position="90"/>
    </location>
</feature>
<dbReference type="InterPro" id="IPR001763">
    <property type="entry name" value="Rhodanese-like_dom"/>
</dbReference>
<dbReference type="SUPFAM" id="SSF52821">
    <property type="entry name" value="Rhodanese/Cell cycle control phosphatase"/>
    <property type="match status" value="1"/>
</dbReference>
<dbReference type="GO" id="GO:0004725">
    <property type="term" value="F:protein tyrosine phosphatase activity"/>
    <property type="evidence" value="ECO:0007669"/>
    <property type="project" value="TreeGrafter"/>
</dbReference>
<dbReference type="OrthoDB" id="102559at2759"/>
<organism evidence="3 4">
    <name type="scientific">Streblomastix strix</name>
    <dbReference type="NCBI Taxonomy" id="222440"/>
    <lineage>
        <taxon>Eukaryota</taxon>
        <taxon>Metamonada</taxon>
        <taxon>Preaxostyla</taxon>
        <taxon>Oxymonadida</taxon>
        <taxon>Streblomastigidae</taxon>
        <taxon>Streblomastix</taxon>
    </lineage>
</organism>
<dbReference type="PROSITE" id="PS50206">
    <property type="entry name" value="RHODANESE_3"/>
    <property type="match status" value="1"/>
</dbReference>
<name>A0A5J4V4G4_9EUKA</name>
<dbReference type="GO" id="GO:0005634">
    <property type="term" value="C:nucleus"/>
    <property type="evidence" value="ECO:0007669"/>
    <property type="project" value="TreeGrafter"/>
</dbReference>
<dbReference type="Pfam" id="PF00581">
    <property type="entry name" value="Rhodanese"/>
    <property type="match status" value="1"/>
</dbReference>
<accession>A0A5J4V4G4</accession>
<comment type="caution">
    <text evidence="3">The sequence shown here is derived from an EMBL/GenBank/DDBJ whole genome shotgun (WGS) entry which is preliminary data.</text>
</comment>
<feature type="region of interest" description="Disordered" evidence="1">
    <location>
        <begin position="1"/>
        <end position="165"/>
    </location>
</feature>
<dbReference type="SMART" id="SM00450">
    <property type="entry name" value="RHOD"/>
    <property type="match status" value="1"/>
</dbReference>
<dbReference type="Gene3D" id="3.40.250.10">
    <property type="entry name" value="Rhodanese-like domain"/>
    <property type="match status" value="1"/>
</dbReference>
<dbReference type="EMBL" id="SNRW01009918">
    <property type="protein sequence ID" value="KAA6377312.1"/>
    <property type="molecule type" value="Genomic_DNA"/>
</dbReference>
<proteinExistence type="predicted"/>
<gene>
    <name evidence="3" type="ORF">EZS28_027162</name>
</gene>
<dbReference type="AlphaFoldDB" id="A0A5J4V4G4"/>
<evidence type="ECO:0000313" key="3">
    <source>
        <dbReference type="EMBL" id="KAA6377312.1"/>
    </source>
</evidence>
<protein>
    <recommendedName>
        <fullName evidence="2">Rhodanese domain-containing protein</fullName>
    </recommendedName>
</protein>